<protein>
    <submittedName>
        <fullName evidence="5">Putative transcriptional regulator, ArsR family</fullName>
    </submittedName>
</protein>
<reference evidence="6" key="1">
    <citation type="submission" date="2010-05" db="EMBL/GenBank/DDBJ databases">
        <title>Complete sequence of Methylotenera sp. 301.</title>
        <authorList>
            <person name="Lucas S."/>
            <person name="Copeland A."/>
            <person name="Lapidus A."/>
            <person name="Cheng J.-F."/>
            <person name="Bruce D."/>
            <person name="Goodwin L."/>
            <person name="Pitluck S."/>
            <person name="Clum A."/>
            <person name="Land M."/>
            <person name="Hauser L."/>
            <person name="Kyrpides N."/>
            <person name="Ivanova N."/>
            <person name="Chistoservova L."/>
            <person name="Kalyuzhnaya M."/>
            <person name="Woyke T."/>
        </authorList>
    </citation>
    <scope>NUCLEOTIDE SEQUENCE [LARGE SCALE GENOMIC DNA]</scope>
    <source>
        <strain evidence="6">301</strain>
    </source>
</reference>
<dbReference type="PANTHER" id="PTHR33154">
    <property type="entry name" value="TRANSCRIPTIONAL REGULATOR, ARSR FAMILY"/>
    <property type="match status" value="1"/>
</dbReference>
<dbReference type="PRINTS" id="PR00778">
    <property type="entry name" value="HTHARSR"/>
</dbReference>
<dbReference type="Proteomes" id="UP000000383">
    <property type="component" value="Chromosome"/>
</dbReference>
<dbReference type="SMART" id="SM00418">
    <property type="entry name" value="HTH_ARSR"/>
    <property type="match status" value="1"/>
</dbReference>
<accession>D7DNJ7</accession>
<evidence type="ECO:0000256" key="1">
    <source>
        <dbReference type="ARBA" id="ARBA00023015"/>
    </source>
</evidence>
<dbReference type="SUPFAM" id="SSF46785">
    <property type="entry name" value="Winged helix' DNA-binding domain"/>
    <property type="match status" value="1"/>
</dbReference>
<dbReference type="STRING" id="666681.M301_2643"/>
<dbReference type="PROSITE" id="PS50987">
    <property type="entry name" value="HTH_ARSR_2"/>
    <property type="match status" value="1"/>
</dbReference>
<dbReference type="HOGENOM" id="CLU_097806_8_1_4"/>
<dbReference type="Gene3D" id="1.10.10.10">
    <property type="entry name" value="Winged helix-like DNA-binding domain superfamily/Winged helix DNA-binding domain"/>
    <property type="match status" value="1"/>
</dbReference>
<organism evidence="5 6">
    <name type="scientific">Methylotenera versatilis (strain 301)</name>
    <dbReference type="NCBI Taxonomy" id="666681"/>
    <lineage>
        <taxon>Bacteria</taxon>
        <taxon>Pseudomonadati</taxon>
        <taxon>Pseudomonadota</taxon>
        <taxon>Betaproteobacteria</taxon>
        <taxon>Nitrosomonadales</taxon>
        <taxon>Methylophilaceae</taxon>
        <taxon>Methylotenera</taxon>
    </lineage>
</organism>
<dbReference type="AlphaFoldDB" id="D7DNJ7"/>
<evidence type="ECO:0000259" key="4">
    <source>
        <dbReference type="PROSITE" id="PS50987"/>
    </source>
</evidence>
<dbReference type="CDD" id="cd00090">
    <property type="entry name" value="HTH_ARSR"/>
    <property type="match status" value="1"/>
</dbReference>
<keyword evidence="3" id="KW-0804">Transcription</keyword>
<evidence type="ECO:0000313" key="6">
    <source>
        <dbReference type="Proteomes" id="UP000000383"/>
    </source>
</evidence>
<keyword evidence="1" id="KW-0805">Transcription regulation</keyword>
<dbReference type="eggNOG" id="COG0640">
    <property type="taxonomic scope" value="Bacteria"/>
</dbReference>
<feature type="domain" description="HTH arsR-type" evidence="4">
    <location>
        <begin position="6"/>
        <end position="101"/>
    </location>
</feature>
<dbReference type="InterPro" id="IPR051081">
    <property type="entry name" value="HTH_MetalResp_TranReg"/>
</dbReference>
<sequence length="101" mass="11515">MKKITTIPDEWQNIAHLFIALGDAHRQRILLAFEKEERLNILQIAAASTLSRTAVTHHLKILHQSGALQSEKIGKEVYFWVNKSQITSAIKGVLHYIETEI</sequence>
<dbReference type="KEGG" id="meh:M301_2643"/>
<dbReference type="PANTHER" id="PTHR33154:SF33">
    <property type="entry name" value="TRANSCRIPTIONAL REPRESSOR SDPR"/>
    <property type="match status" value="1"/>
</dbReference>
<dbReference type="OrthoDB" id="8565358at2"/>
<reference evidence="5 6" key="2">
    <citation type="journal article" date="2011" name="J. Bacteriol.">
        <title>Genomes of three methylotrophs from a single niche uncover genetic and metabolic divergence of Methylophilaceae.</title>
        <authorList>
            <person name="Lapidus A."/>
            <person name="Clum A."/>
            <person name="Labutti K."/>
            <person name="Kaluzhnaya M.G."/>
            <person name="Lim S."/>
            <person name="Beck D.A."/>
            <person name="Glavina Del Rio T."/>
            <person name="Nolan M."/>
            <person name="Mavromatis K."/>
            <person name="Huntemann M."/>
            <person name="Lucas S."/>
            <person name="Lidstrom M.E."/>
            <person name="Ivanova N."/>
            <person name="Chistoserdova L."/>
        </authorList>
    </citation>
    <scope>NUCLEOTIDE SEQUENCE [LARGE SCALE GENOMIC DNA]</scope>
    <source>
        <strain evidence="5 6">301</strain>
    </source>
</reference>
<dbReference type="GO" id="GO:0003677">
    <property type="term" value="F:DNA binding"/>
    <property type="evidence" value="ECO:0007669"/>
    <property type="project" value="UniProtKB-KW"/>
</dbReference>
<dbReference type="Pfam" id="PF01022">
    <property type="entry name" value="HTH_5"/>
    <property type="match status" value="1"/>
</dbReference>
<dbReference type="InterPro" id="IPR036390">
    <property type="entry name" value="WH_DNA-bd_sf"/>
</dbReference>
<gene>
    <name evidence="5" type="ordered locus">M301_2643</name>
</gene>
<dbReference type="RefSeq" id="WP_013149304.1">
    <property type="nucleotide sequence ID" value="NC_014207.1"/>
</dbReference>
<evidence type="ECO:0000256" key="3">
    <source>
        <dbReference type="ARBA" id="ARBA00023163"/>
    </source>
</evidence>
<dbReference type="GO" id="GO:0003700">
    <property type="term" value="F:DNA-binding transcription factor activity"/>
    <property type="evidence" value="ECO:0007669"/>
    <property type="project" value="InterPro"/>
</dbReference>
<dbReference type="InterPro" id="IPR001845">
    <property type="entry name" value="HTH_ArsR_DNA-bd_dom"/>
</dbReference>
<keyword evidence="6" id="KW-1185">Reference proteome</keyword>
<dbReference type="InterPro" id="IPR036388">
    <property type="entry name" value="WH-like_DNA-bd_sf"/>
</dbReference>
<dbReference type="EMBL" id="CP002056">
    <property type="protein sequence ID" value="ADI30998.1"/>
    <property type="molecule type" value="Genomic_DNA"/>
</dbReference>
<name>D7DNJ7_METV0</name>
<keyword evidence="2" id="KW-0238">DNA-binding</keyword>
<evidence type="ECO:0000313" key="5">
    <source>
        <dbReference type="EMBL" id="ADI30998.1"/>
    </source>
</evidence>
<dbReference type="InterPro" id="IPR011991">
    <property type="entry name" value="ArsR-like_HTH"/>
</dbReference>
<proteinExistence type="predicted"/>
<evidence type="ECO:0000256" key="2">
    <source>
        <dbReference type="ARBA" id="ARBA00023125"/>
    </source>
</evidence>